<dbReference type="EMBL" id="BMKI01000002">
    <property type="protein sequence ID" value="GGC84332.1"/>
    <property type="molecule type" value="Genomic_DNA"/>
</dbReference>
<dbReference type="Proteomes" id="UP000630615">
    <property type="component" value="Unassembled WGS sequence"/>
</dbReference>
<sequence length="181" mass="20695">MMVGKKLKEVREIRKISQRKLAEKLGVSRTSIARYEQGKTIPNDVVLKEICVALNVSVDLLSGGNVTENTELHDTKIDFKKRAEIKEGLIEQLEEQGILGAHFFDLIDDYMAFWDIKNELLQDIKTRGAVVPWENSKTQKGYKRNDSVAEAQKTNTQMLRILQQLNIKTTEEDGDPNEDDF</sequence>
<protein>
    <recommendedName>
        <fullName evidence="2">HTH cro/C1-type domain-containing protein</fullName>
    </recommendedName>
</protein>
<dbReference type="Gene3D" id="1.10.260.40">
    <property type="entry name" value="lambda repressor-like DNA-binding domains"/>
    <property type="match status" value="1"/>
</dbReference>
<proteinExistence type="predicted"/>
<dbReference type="PANTHER" id="PTHR46558">
    <property type="entry name" value="TRACRIPTIONAL REGULATORY PROTEIN-RELATED-RELATED"/>
    <property type="match status" value="1"/>
</dbReference>
<dbReference type="PANTHER" id="PTHR46558:SF4">
    <property type="entry name" value="DNA-BIDING PHAGE PROTEIN"/>
    <property type="match status" value="1"/>
</dbReference>
<dbReference type="InterPro" id="IPR006448">
    <property type="entry name" value="Phage_term_ssu_P27"/>
</dbReference>
<comment type="caution">
    <text evidence="3">The sequence shown here is derived from an EMBL/GenBank/DDBJ whole genome shotgun (WGS) entry which is preliminary data.</text>
</comment>
<accession>A0ABQ1NTE0</accession>
<dbReference type="SUPFAM" id="SSF47413">
    <property type="entry name" value="lambda repressor-like DNA-binding domains"/>
    <property type="match status" value="1"/>
</dbReference>
<name>A0ABQ1NTE0_9ENTE</name>
<evidence type="ECO:0000313" key="4">
    <source>
        <dbReference type="Proteomes" id="UP000630615"/>
    </source>
</evidence>
<organism evidence="3 4">
    <name type="scientific">Enterococcus wangshanyuanii</name>
    <dbReference type="NCBI Taxonomy" id="2005703"/>
    <lineage>
        <taxon>Bacteria</taxon>
        <taxon>Bacillati</taxon>
        <taxon>Bacillota</taxon>
        <taxon>Bacilli</taxon>
        <taxon>Lactobacillales</taxon>
        <taxon>Enterococcaceae</taxon>
        <taxon>Enterococcus</taxon>
    </lineage>
</organism>
<keyword evidence="4" id="KW-1185">Reference proteome</keyword>
<evidence type="ECO:0000256" key="1">
    <source>
        <dbReference type="ARBA" id="ARBA00023125"/>
    </source>
</evidence>
<keyword evidence="1" id="KW-0238">DNA-binding</keyword>
<dbReference type="SMART" id="SM00530">
    <property type="entry name" value="HTH_XRE"/>
    <property type="match status" value="1"/>
</dbReference>
<gene>
    <name evidence="3" type="ORF">GCM10011573_12440</name>
</gene>
<dbReference type="CDD" id="cd00093">
    <property type="entry name" value="HTH_XRE"/>
    <property type="match status" value="1"/>
</dbReference>
<dbReference type="RefSeq" id="WP_088269074.1">
    <property type="nucleotide sequence ID" value="NZ_BMKI01000002.1"/>
</dbReference>
<dbReference type="Pfam" id="PF01381">
    <property type="entry name" value="HTH_3"/>
    <property type="match status" value="1"/>
</dbReference>
<dbReference type="PROSITE" id="PS50943">
    <property type="entry name" value="HTH_CROC1"/>
    <property type="match status" value="1"/>
</dbReference>
<evidence type="ECO:0000313" key="3">
    <source>
        <dbReference type="EMBL" id="GGC84332.1"/>
    </source>
</evidence>
<feature type="domain" description="HTH cro/C1-type" evidence="2">
    <location>
        <begin position="7"/>
        <end position="61"/>
    </location>
</feature>
<dbReference type="InterPro" id="IPR001387">
    <property type="entry name" value="Cro/C1-type_HTH"/>
</dbReference>
<reference evidence="4" key="1">
    <citation type="journal article" date="2019" name="Int. J. Syst. Evol. Microbiol.">
        <title>The Global Catalogue of Microorganisms (GCM) 10K type strain sequencing project: providing services to taxonomists for standard genome sequencing and annotation.</title>
        <authorList>
            <consortium name="The Broad Institute Genomics Platform"/>
            <consortium name="The Broad Institute Genome Sequencing Center for Infectious Disease"/>
            <person name="Wu L."/>
            <person name="Ma J."/>
        </authorList>
    </citation>
    <scope>NUCLEOTIDE SEQUENCE [LARGE SCALE GENOMIC DNA]</scope>
    <source>
        <strain evidence="4">CGMCC 1.15942</strain>
    </source>
</reference>
<dbReference type="InterPro" id="IPR010982">
    <property type="entry name" value="Lambda_DNA-bd_dom_sf"/>
</dbReference>
<evidence type="ECO:0000259" key="2">
    <source>
        <dbReference type="PROSITE" id="PS50943"/>
    </source>
</evidence>
<dbReference type="Pfam" id="PF05119">
    <property type="entry name" value="Terminase_4"/>
    <property type="match status" value="1"/>
</dbReference>